<proteinExistence type="predicted"/>
<comment type="caution">
    <text evidence="1">The sequence shown here is derived from an EMBL/GenBank/DDBJ whole genome shotgun (WGS) entry which is preliminary data.</text>
</comment>
<name>A0A8J3DAH1_9BACT</name>
<sequence>MKIGDKLLKKLQKTYAPSTMIDFTFERYDAAMKTDEAGHPILLFVGKKDDKGKIKGHRFVRTLIRDQADKVIKDHWDNHGKV</sequence>
<dbReference type="EMBL" id="BMXF01000003">
    <property type="protein sequence ID" value="GHB76334.1"/>
    <property type="molecule type" value="Genomic_DNA"/>
</dbReference>
<evidence type="ECO:0000313" key="2">
    <source>
        <dbReference type="Proteomes" id="UP000598271"/>
    </source>
</evidence>
<protein>
    <submittedName>
        <fullName evidence="1">Uncharacterized protein</fullName>
    </submittedName>
</protein>
<organism evidence="1 2">
    <name type="scientific">Persicitalea jodogahamensis</name>
    <dbReference type="NCBI Taxonomy" id="402147"/>
    <lineage>
        <taxon>Bacteria</taxon>
        <taxon>Pseudomonadati</taxon>
        <taxon>Bacteroidota</taxon>
        <taxon>Cytophagia</taxon>
        <taxon>Cytophagales</taxon>
        <taxon>Spirosomataceae</taxon>
        <taxon>Persicitalea</taxon>
    </lineage>
</organism>
<reference evidence="1 2" key="1">
    <citation type="journal article" date="2014" name="Int. J. Syst. Evol. Microbiol.">
        <title>Complete genome sequence of Corynebacterium casei LMG S-19264T (=DSM 44701T), isolated from a smear-ripened cheese.</title>
        <authorList>
            <consortium name="US DOE Joint Genome Institute (JGI-PGF)"/>
            <person name="Walter F."/>
            <person name="Albersmeier A."/>
            <person name="Kalinowski J."/>
            <person name="Ruckert C."/>
        </authorList>
    </citation>
    <scope>NUCLEOTIDE SEQUENCE [LARGE SCALE GENOMIC DNA]</scope>
    <source>
        <strain evidence="1 2">KCTC 12866</strain>
    </source>
</reference>
<evidence type="ECO:0000313" key="1">
    <source>
        <dbReference type="EMBL" id="GHB76334.1"/>
    </source>
</evidence>
<gene>
    <name evidence="1" type="ORF">GCM10007390_32810</name>
</gene>
<dbReference type="RefSeq" id="WP_189565601.1">
    <property type="nucleotide sequence ID" value="NZ_BMXF01000003.1"/>
</dbReference>
<accession>A0A8J3DAH1</accession>
<keyword evidence="2" id="KW-1185">Reference proteome</keyword>
<dbReference type="AlphaFoldDB" id="A0A8J3DAH1"/>
<dbReference type="Proteomes" id="UP000598271">
    <property type="component" value="Unassembled WGS sequence"/>
</dbReference>